<dbReference type="RefSeq" id="WP_046222021.1">
    <property type="nucleotide sequence ID" value="NZ_JWYV01000019.1"/>
</dbReference>
<feature type="domain" description="YqcC-like" evidence="1">
    <location>
        <begin position="7"/>
        <end position="101"/>
    </location>
</feature>
<dbReference type="PANTHER" id="PTHR39586">
    <property type="entry name" value="CYTOPLASMIC PROTEIN-RELATED"/>
    <property type="match status" value="1"/>
</dbReference>
<dbReference type="GO" id="GO:0044010">
    <property type="term" value="P:single-species biofilm formation"/>
    <property type="evidence" value="ECO:0007669"/>
    <property type="project" value="TreeGrafter"/>
</dbReference>
<name>A0A0F5VAF2_9GAMM</name>
<reference evidence="2 3" key="1">
    <citation type="submission" date="2014-12" db="EMBL/GenBank/DDBJ databases">
        <title>Mercury Reductase activity and rhizosphere competence traits in the genome of root associated Photobacterium halotolerans MELD1.</title>
        <authorList>
            <person name="Mathew D.C."/>
            <person name="Huang C.-C."/>
        </authorList>
    </citation>
    <scope>NUCLEOTIDE SEQUENCE [LARGE SCALE GENOMIC DNA]</scope>
    <source>
        <strain evidence="2 3">MELD1</strain>
    </source>
</reference>
<dbReference type="SUPFAM" id="SSF158452">
    <property type="entry name" value="YqcC-like"/>
    <property type="match status" value="1"/>
</dbReference>
<sequence length="108" mass="12527">MDCYEKTTHLLARLEQQLRAQGLWQHSPPSEEALASTEPFAIDTLTCAEWLQWIFLPRMYHLIEERLMLPTQFNIYPYVEESARLEPELAAVLPLIAELDDWLGGANQ</sequence>
<evidence type="ECO:0000259" key="1">
    <source>
        <dbReference type="Pfam" id="PF04287"/>
    </source>
</evidence>
<comment type="caution">
    <text evidence="2">The sequence shown here is derived from an EMBL/GenBank/DDBJ whole genome shotgun (WGS) entry which is preliminary data.</text>
</comment>
<dbReference type="OrthoDB" id="8794567at2"/>
<dbReference type="InterPro" id="IPR007384">
    <property type="entry name" value="UCP006257"/>
</dbReference>
<accession>A0A0F5VAF2</accession>
<dbReference type="Gene3D" id="1.20.1440.40">
    <property type="entry name" value="YqcC-like"/>
    <property type="match status" value="1"/>
</dbReference>
<dbReference type="InterPro" id="IPR023376">
    <property type="entry name" value="YqcC-like_dom"/>
</dbReference>
<organism evidence="2 3">
    <name type="scientific">Photobacterium halotolerans</name>
    <dbReference type="NCBI Taxonomy" id="265726"/>
    <lineage>
        <taxon>Bacteria</taxon>
        <taxon>Pseudomonadati</taxon>
        <taxon>Pseudomonadota</taxon>
        <taxon>Gammaproteobacteria</taxon>
        <taxon>Vibrionales</taxon>
        <taxon>Vibrionaceae</taxon>
        <taxon>Photobacterium</taxon>
    </lineage>
</organism>
<evidence type="ECO:0000313" key="3">
    <source>
        <dbReference type="Proteomes" id="UP000033633"/>
    </source>
</evidence>
<proteinExistence type="predicted"/>
<evidence type="ECO:0000313" key="2">
    <source>
        <dbReference type="EMBL" id="KKC98499.1"/>
    </source>
</evidence>
<dbReference type="PIRSF" id="PIRSF006257">
    <property type="entry name" value="UCP006257"/>
    <property type="match status" value="1"/>
</dbReference>
<dbReference type="AlphaFoldDB" id="A0A0F5VAF2"/>
<dbReference type="PANTHER" id="PTHR39586:SF1">
    <property type="entry name" value="CYTOPLASMIC PROTEIN"/>
    <property type="match status" value="1"/>
</dbReference>
<dbReference type="InterPro" id="IPR036814">
    <property type="entry name" value="YqcC-like_sf"/>
</dbReference>
<protein>
    <recommendedName>
        <fullName evidence="1">YqcC-like domain-containing protein</fullName>
    </recommendedName>
</protein>
<dbReference type="EMBL" id="JWYV01000019">
    <property type="protein sequence ID" value="KKC98499.1"/>
    <property type="molecule type" value="Genomic_DNA"/>
</dbReference>
<dbReference type="STRING" id="265726.KY46_18105"/>
<dbReference type="PATRIC" id="fig|265726.11.peg.1904"/>
<dbReference type="Proteomes" id="UP000033633">
    <property type="component" value="Unassembled WGS sequence"/>
</dbReference>
<keyword evidence="3" id="KW-1185">Reference proteome</keyword>
<gene>
    <name evidence="2" type="ORF">KY46_18105</name>
</gene>
<dbReference type="Pfam" id="PF04287">
    <property type="entry name" value="DUF446"/>
    <property type="match status" value="1"/>
</dbReference>